<evidence type="ECO:0000313" key="2">
    <source>
        <dbReference type="EMBL" id="CAG6605749.1"/>
    </source>
</evidence>
<organism evidence="2">
    <name type="scientific">Cacopsylla melanoneura</name>
    <dbReference type="NCBI Taxonomy" id="428564"/>
    <lineage>
        <taxon>Eukaryota</taxon>
        <taxon>Metazoa</taxon>
        <taxon>Ecdysozoa</taxon>
        <taxon>Arthropoda</taxon>
        <taxon>Hexapoda</taxon>
        <taxon>Insecta</taxon>
        <taxon>Pterygota</taxon>
        <taxon>Neoptera</taxon>
        <taxon>Paraneoptera</taxon>
        <taxon>Hemiptera</taxon>
        <taxon>Sternorrhyncha</taxon>
        <taxon>Psylloidea</taxon>
        <taxon>Psyllidae</taxon>
        <taxon>Psyllinae</taxon>
        <taxon>Cacopsylla</taxon>
    </lineage>
</organism>
<dbReference type="AlphaFoldDB" id="A0A8D8L9I4"/>
<dbReference type="InterPro" id="IPR000210">
    <property type="entry name" value="BTB/POZ_dom"/>
</dbReference>
<protein>
    <recommendedName>
        <fullName evidence="1">BTB domain-containing protein</fullName>
    </recommendedName>
</protein>
<evidence type="ECO:0000259" key="1">
    <source>
        <dbReference type="PROSITE" id="PS50097"/>
    </source>
</evidence>
<dbReference type="PROSITE" id="PS50097">
    <property type="entry name" value="BTB"/>
    <property type="match status" value="1"/>
</dbReference>
<feature type="domain" description="BTB" evidence="1">
    <location>
        <begin position="31"/>
        <end position="99"/>
    </location>
</feature>
<dbReference type="EMBL" id="HBUF01000665">
    <property type="protein sequence ID" value="CAG6605749.1"/>
    <property type="molecule type" value="Transcribed_RNA"/>
</dbReference>
<dbReference type="Gene3D" id="3.30.710.10">
    <property type="entry name" value="Potassium Channel Kv1.1, Chain A"/>
    <property type="match status" value="1"/>
</dbReference>
<dbReference type="Pfam" id="PF00651">
    <property type="entry name" value="BTB"/>
    <property type="match status" value="1"/>
</dbReference>
<proteinExistence type="predicted"/>
<name>A0A8D8L9I4_9HEMI</name>
<accession>A0A8D8L9I4</accession>
<dbReference type="SUPFAM" id="SSF54695">
    <property type="entry name" value="POZ domain"/>
    <property type="match status" value="1"/>
</dbReference>
<sequence>MMEAEQDYVYTDSIKDLQKRLETMFNNAAYADTVFTVKQNKFHALSQLVAVASGKLDAVMSEHFSYCNDRDMKLYDVKCEESFTVILKYVYGLDINFSHLKTNVLCEAINLAEVYQLVLQ</sequence>
<reference evidence="2" key="1">
    <citation type="submission" date="2021-05" db="EMBL/GenBank/DDBJ databases">
        <authorList>
            <person name="Alioto T."/>
            <person name="Alioto T."/>
            <person name="Gomez Garrido J."/>
        </authorList>
    </citation>
    <scope>NUCLEOTIDE SEQUENCE</scope>
</reference>
<dbReference type="InterPro" id="IPR011333">
    <property type="entry name" value="SKP1/BTB/POZ_sf"/>
</dbReference>